<dbReference type="EMBL" id="QKYN01000038">
    <property type="protein sequence ID" value="RAG85681.1"/>
    <property type="molecule type" value="Genomic_DNA"/>
</dbReference>
<gene>
    <name evidence="3" type="ORF">DN069_10565</name>
</gene>
<dbReference type="GO" id="GO:0017000">
    <property type="term" value="P:antibiotic biosynthetic process"/>
    <property type="evidence" value="ECO:0007669"/>
    <property type="project" value="UniProtKB-ARBA"/>
</dbReference>
<proteinExistence type="predicted"/>
<dbReference type="Gene3D" id="3.40.50.150">
    <property type="entry name" value="Vaccinia Virus protein VP39"/>
    <property type="match status" value="1"/>
</dbReference>
<dbReference type="InterPro" id="IPR025714">
    <property type="entry name" value="Methyltranfer_dom"/>
</dbReference>
<evidence type="ECO:0000313" key="3">
    <source>
        <dbReference type="EMBL" id="RAG85681.1"/>
    </source>
</evidence>
<dbReference type="GO" id="GO:0008168">
    <property type="term" value="F:methyltransferase activity"/>
    <property type="evidence" value="ECO:0007669"/>
    <property type="project" value="UniProtKB-ARBA"/>
</dbReference>
<dbReference type="OrthoDB" id="7032234at2"/>
<dbReference type="CDD" id="cd02440">
    <property type="entry name" value="AdoMet_MTases"/>
    <property type="match status" value="1"/>
</dbReference>
<evidence type="ECO:0000259" key="2">
    <source>
        <dbReference type="Pfam" id="PF13847"/>
    </source>
</evidence>
<evidence type="ECO:0000313" key="4">
    <source>
        <dbReference type="Proteomes" id="UP000248889"/>
    </source>
</evidence>
<dbReference type="AlphaFoldDB" id="A0A2X0IR59"/>
<protein>
    <recommendedName>
        <fullName evidence="2">Methyltransferase domain-containing protein</fullName>
    </recommendedName>
</protein>
<reference evidence="3 4" key="1">
    <citation type="submission" date="2018-06" db="EMBL/GenBank/DDBJ databases">
        <title>Streptacidiphilus pinicola sp. nov., isolated from pine grove soil.</title>
        <authorList>
            <person name="Roh S.G."/>
            <person name="Park S."/>
            <person name="Kim M.-K."/>
            <person name="Yun B.-R."/>
            <person name="Park J."/>
            <person name="Kim M.J."/>
            <person name="Kim Y.S."/>
            <person name="Kim S.B."/>
        </authorList>
    </citation>
    <scope>NUCLEOTIDE SEQUENCE [LARGE SCALE GENOMIC DNA]</scope>
    <source>
        <strain evidence="3 4">MMS16-CNU450</strain>
    </source>
</reference>
<accession>A0A2X0IR59</accession>
<dbReference type="PANTHER" id="PTHR43861:SF3">
    <property type="entry name" value="PUTATIVE (AFU_ORTHOLOGUE AFUA_2G14390)-RELATED"/>
    <property type="match status" value="1"/>
</dbReference>
<sequence>MSDYLLAGQAGQSTEMELDRLLLQSEVWEPAGRRLLEQIGPDGHGRRALDVGCGALGWLRLLSAWAGDTGSVLGSDVDKVLLERAAGVAERDRLLNVRLLVDDLFTTKLERRGFDLVHARLMLAPLGRAEEQLTSHLSLLAPGGVLVLEEPDCHSWRFEAPAPAAQRVLELLAEAFRASGGDMDAGRGLPELLHARGLTPRVRTEVLELPPNHPYLRMPLALAAGLRDRLVALTDPGELDALLAEAESELTTPQRRGTTFTLVQCWARV</sequence>
<dbReference type="InterPro" id="IPR029063">
    <property type="entry name" value="SAM-dependent_MTases_sf"/>
</dbReference>
<feature type="domain" description="Methyltransferase" evidence="2">
    <location>
        <begin position="45"/>
        <end position="156"/>
    </location>
</feature>
<dbReference type="Proteomes" id="UP000248889">
    <property type="component" value="Unassembled WGS sequence"/>
</dbReference>
<dbReference type="Pfam" id="PF13847">
    <property type="entry name" value="Methyltransf_31"/>
    <property type="match status" value="1"/>
</dbReference>
<name>A0A2X0IR59_9ACTN</name>
<evidence type="ECO:0000256" key="1">
    <source>
        <dbReference type="ARBA" id="ARBA00022679"/>
    </source>
</evidence>
<keyword evidence="1" id="KW-0808">Transferase</keyword>
<dbReference type="PANTHER" id="PTHR43861">
    <property type="entry name" value="TRANS-ACONITATE 2-METHYLTRANSFERASE-RELATED"/>
    <property type="match status" value="1"/>
</dbReference>
<organism evidence="3 4">
    <name type="scientific">Streptacidiphilus pinicola</name>
    <dbReference type="NCBI Taxonomy" id="2219663"/>
    <lineage>
        <taxon>Bacteria</taxon>
        <taxon>Bacillati</taxon>
        <taxon>Actinomycetota</taxon>
        <taxon>Actinomycetes</taxon>
        <taxon>Kitasatosporales</taxon>
        <taxon>Streptomycetaceae</taxon>
        <taxon>Streptacidiphilus</taxon>
    </lineage>
</organism>
<comment type="caution">
    <text evidence="3">The sequence shown here is derived from an EMBL/GenBank/DDBJ whole genome shotgun (WGS) entry which is preliminary data.</text>
</comment>
<keyword evidence="4" id="KW-1185">Reference proteome</keyword>
<dbReference type="SUPFAM" id="SSF53335">
    <property type="entry name" value="S-adenosyl-L-methionine-dependent methyltransferases"/>
    <property type="match status" value="1"/>
</dbReference>